<evidence type="ECO:0000256" key="1">
    <source>
        <dbReference type="ARBA" id="ARBA00004141"/>
    </source>
</evidence>
<protein>
    <submittedName>
        <fullName evidence="7">Cleft lip and palate associated transmembrane protein 1</fullName>
    </submittedName>
</protein>
<sequence length="96" mass="11042">MPWRTFMYKALNTFVDDLFAFIIKMPTLHRLACLRDDVVFLVYLYQRWIYPMDSNRANEFGQVAQEPGPSFGSPAMDGKSSSPSVLDESPDTKKDQ</sequence>
<comment type="subcellular location">
    <subcellularLocation>
        <location evidence="1">Membrane</location>
        <topology evidence="1">Multi-pass membrane protein</topology>
    </subcellularLocation>
</comment>
<evidence type="ECO:0000256" key="3">
    <source>
        <dbReference type="ARBA" id="ARBA00022692"/>
    </source>
</evidence>
<evidence type="ECO:0000256" key="4">
    <source>
        <dbReference type="ARBA" id="ARBA00022989"/>
    </source>
</evidence>
<proteinExistence type="inferred from homology"/>
<dbReference type="EMBL" id="JANBPY010001781">
    <property type="protein sequence ID" value="KAJ1958504.1"/>
    <property type="molecule type" value="Genomic_DNA"/>
</dbReference>
<evidence type="ECO:0000313" key="7">
    <source>
        <dbReference type="EMBL" id="KAJ1958504.1"/>
    </source>
</evidence>
<organism evidence="7 8">
    <name type="scientific">Dispira parvispora</name>
    <dbReference type="NCBI Taxonomy" id="1520584"/>
    <lineage>
        <taxon>Eukaryota</taxon>
        <taxon>Fungi</taxon>
        <taxon>Fungi incertae sedis</taxon>
        <taxon>Zoopagomycota</taxon>
        <taxon>Kickxellomycotina</taxon>
        <taxon>Dimargaritomycetes</taxon>
        <taxon>Dimargaritales</taxon>
        <taxon>Dimargaritaceae</taxon>
        <taxon>Dispira</taxon>
    </lineage>
</organism>
<keyword evidence="4" id="KW-1133">Transmembrane helix</keyword>
<gene>
    <name evidence="7" type="primary">CLPTM1L</name>
    <name evidence="7" type="ORF">IWQ62_004890</name>
</gene>
<evidence type="ECO:0000256" key="2">
    <source>
        <dbReference type="ARBA" id="ARBA00009310"/>
    </source>
</evidence>
<feature type="region of interest" description="Disordered" evidence="6">
    <location>
        <begin position="61"/>
        <end position="96"/>
    </location>
</feature>
<keyword evidence="3 7" id="KW-0812">Transmembrane</keyword>
<dbReference type="GO" id="GO:0016020">
    <property type="term" value="C:membrane"/>
    <property type="evidence" value="ECO:0007669"/>
    <property type="project" value="UniProtKB-SubCell"/>
</dbReference>
<comment type="caution">
    <text evidence="7">The sequence shown here is derived from an EMBL/GenBank/DDBJ whole genome shotgun (WGS) entry which is preliminary data.</text>
</comment>
<evidence type="ECO:0000256" key="6">
    <source>
        <dbReference type="SAM" id="MobiDB-lite"/>
    </source>
</evidence>
<name>A0A9W8E575_9FUNG</name>
<dbReference type="Proteomes" id="UP001150925">
    <property type="component" value="Unassembled WGS sequence"/>
</dbReference>
<dbReference type="OrthoDB" id="378564at2759"/>
<dbReference type="PANTHER" id="PTHR21347">
    <property type="entry name" value="CLEFT LIP AND PALATE ASSOCIATED TRANSMEMBRANE PROTEIN-RELATED"/>
    <property type="match status" value="1"/>
</dbReference>
<evidence type="ECO:0000313" key="8">
    <source>
        <dbReference type="Proteomes" id="UP001150925"/>
    </source>
</evidence>
<dbReference type="GO" id="GO:0012505">
    <property type="term" value="C:endomembrane system"/>
    <property type="evidence" value="ECO:0007669"/>
    <property type="project" value="TreeGrafter"/>
</dbReference>
<accession>A0A9W8E575</accession>
<dbReference type="AlphaFoldDB" id="A0A9W8E575"/>
<keyword evidence="5" id="KW-0472">Membrane</keyword>
<keyword evidence="8" id="KW-1185">Reference proteome</keyword>
<evidence type="ECO:0000256" key="5">
    <source>
        <dbReference type="ARBA" id="ARBA00023136"/>
    </source>
</evidence>
<reference evidence="7" key="1">
    <citation type="submission" date="2022-07" db="EMBL/GenBank/DDBJ databases">
        <title>Phylogenomic reconstructions and comparative analyses of Kickxellomycotina fungi.</title>
        <authorList>
            <person name="Reynolds N.K."/>
            <person name="Stajich J.E."/>
            <person name="Barry K."/>
            <person name="Grigoriev I.V."/>
            <person name="Crous P."/>
            <person name="Smith M.E."/>
        </authorList>
    </citation>
    <scope>NUCLEOTIDE SEQUENCE</scope>
    <source>
        <strain evidence="7">RSA 1196</strain>
    </source>
</reference>
<dbReference type="PANTHER" id="PTHR21347:SF0">
    <property type="entry name" value="LIPID SCRAMBLASE CLPTM1L"/>
    <property type="match status" value="1"/>
</dbReference>
<comment type="similarity">
    <text evidence="2">Belongs to the CLPTM1 family.</text>
</comment>
<dbReference type="InterPro" id="IPR008429">
    <property type="entry name" value="CLPTM1"/>
</dbReference>